<gene>
    <name evidence="7" type="ORF">FPZ49_23745</name>
</gene>
<dbReference type="InterPro" id="IPR006626">
    <property type="entry name" value="PbH1"/>
</dbReference>
<dbReference type="SUPFAM" id="SSF49265">
    <property type="entry name" value="Fibronectin type III"/>
    <property type="match status" value="6"/>
</dbReference>
<dbReference type="NCBIfam" id="NF047446">
    <property type="entry name" value="barrel_OmpL47"/>
    <property type="match status" value="2"/>
</dbReference>
<dbReference type="SUPFAM" id="SSF51126">
    <property type="entry name" value="Pectin lyase-like"/>
    <property type="match status" value="1"/>
</dbReference>
<evidence type="ECO:0000259" key="6">
    <source>
        <dbReference type="PROSITE" id="PS50853"/>
    </source>
</evidence>
<sequence>MGSHGIQKKLSLLLCISLLLSLIIPLVQPKTVYAALSYPLQDTFESYGTTGQAGSIAPIGTAVTAAQPWKNDFGSGAWTIDEETIPGTANKNHYMKQTTANAAVITDDYWGQSNPEITSSSITVSGKVKVTGGTSIYAGIIARYAPVGSSLNYYRFNAKKNSSSYQFYIEKAYGTTGNSKTTVPQTPGTTNASGVSIPNTSLTSSFDSLGYLPLKMNVINNPDGSVLLECYYGNTLVLSATDPVNATPYLSGQVGLYTNAGATAFDDLQATPYAPPVVTPAVTKVDGDSSADLMWTVALGNSYDVKRKGPGESTYTVVAADVAHGALPGPFTYTASGLTNSATYSFIVTARNDSGQSADSASIDVTPQPLTTPPGAPASLSASQINNNVTLQWPSVNGSKSYNVYRSTAAGGPFNTPLATGIGQGVISPTLSYTDNGLTQGIYYYIVTGVNPIGEGSPSPTAAIGVNPPAPPASITTTLPGTGSVRLSWTASSNASSYNVKIAATSGGPYTQVNTTPITSTNFTVSNLNVSQTYYFKLSAVNAVGEGADSAAISAVPDVVVKPPVHNSTELNAALAAAVAGDVIVLEDGSYTSSVSINGLNGTADNPIVIKAKNKGMAKFNTNGMLLTNSSYITIQDMEFSTPASTWIRLTGSNHIRITNNYFHSPSTVSASGSSLWILIDGANSHHNRIDHNLMENKLDQGKFIEFDGVSSGTGRPYEITQYDLVEYNIFRNTLSRQPNESESIRLGVSQLSIYDAHATIQYNIFDHCDADPEIVSVKSGANTIRYNYFIESLGTLSLRQGNNSSVYGNYFIGNNRIVPGDTPGSDPLGTGGIRIYGENHKIYNNYFQSLTGSKWDAPITITTGEKDDIMNNLSSLSAHFIAKNITLANNTLVNNGASIELGYERYGMAPQNINFANNLVVGSQKELIKIMTPPVNLTWQGNMMFPQNGVPLITGTPASLTNAQVAIVNPLMKDATLQLSQSDYSWLWRDDSYARLRTIPYKKLSGASPAIDASTGTYEFVTEDMEHEARVGIPDVGADEYSGGSGADLTPPAWTAGQPLALSAVKPRQIQLQWQAATDDTSIVAYNIYQNNALIDSVFGDVLSYTARSLQPGTAYSFKIEAVDEGNYKAVSNTVTGTTPSLTGVSVSGVPAEIALGGSTKQLIVTGQFSDASTEDDTVGATFTSSNLNALTVSASGAVTAVGQGSSNLTASYQGITSLPLTITVKPSGQVVQVVDADTYVDGVTAANADTNYNSQPELLIKNSGGRRDGYLKVTLPSIVDPVDSVKLRLYTGTVDSGADLQVYGLVNDAWDPAAITYNNQPDESLSDVYLGKVAPLTSNSAVTFDVTKFYRANADSVLSFRIRMSAADLTARVKTLEGTDINQAPALIYTTISNQAPLPGLDAPTGLSAQASDAKVTLTWNGVSGATSYNILRSTTSGSGYAQAGTSGTTSFTDSSVNNATTYYYVVQATDSVSVSPNSVQVSAKPQASVSGTLGLLPSDDVVIDQSSPTTVYNTMTSGSSVAGNFNIRRTSSSQRIAFYRFNVADAASVSEARFRIVGKINTATPTPPTLQLYGTTLDGAWTENDFTWNQSSSYQTGGNVTGVGTTAFLLGSLALPANNASYNEYVVDVTSFVRTYGLDGKVTFMLLEPSGANVSTTFYSKESQASTYPGTSPYPELRIVTSSAPSAPGAPTGLNGTAGSGQVTLSWTAPAGSTVTSYNVKRSTGDGAYTVVASNLTSLTYTDKGLTNGVAYTYVVSAVNGIGEGANSTSVTSTPTPPATVPSAPTGLTAVGGSSRISLSWQQVDDATSYSIWRSTVNGSGYVQVGTTSVASYSDLTVINSIPYYYVVQAVNEVGASVNSAQVSAIAVVPPGGNFDLSHWKLTLPDQGASEISAAQLQAGYSGPYFYTDPQDGAMTFWAPVNGGTTSGSSYPRSELREMINPTDDNVNWSWLGNHTMTATERVTVVPSTGKVIALQIHGVTASGGSASPLVKMQYDSNKHAVDFLVKALAAGGSDIHYVFNGIQVGDSYSAQIQVVNGVLYMTVNGVTQSHDFIAADPNWKDVLFYFKAGAYTQDNVGDSSEGGMVKIYSLNVTHQAALPPAAPEGLTAALGSGQVGLSWTPVSGATSYTVLRSTTSGSGYTVIGTSLTGSYTDAAVASGTTYYYAVTASSAAGTSGLSAEQSATLPPADTTAPMTTDDAPQGWVNHDVVVHLTASDLGSGVADVFYTVDSSVRQTGTQVTLNTEGVHTITYWSVDRAGNSEAVKATTVRIDKTPSEPTASASTVNGQNGWYTSDPAVTLTATDALSGVQRIRYRVDNGVWADYSQPVTISTEGIHSFEYKSMDNAGNESAVHAMPIKLDKTGPSLTVSVDPVVLWPANHKLVTVNAAVYASDSISSLAGVVLTSITVNEPGADEDIQGAQYGTLDLSFSLRAEKPDVVSERIYSITYTATDQAGNKKSVSVVVKVPRNNSGN</sequence>
<name>A0A559K5W6_9BACL</name>
<comment type="subcellular location">
    <subcellularLocation>
        <location evidence="1">Secreted</location>
    </subcellularLocation>
</comment>
<dbReference type="Gene3D" id="3.30.1920.20">
    <property type="match status" value="2"/>
</dbReference>
<organism evidence="7 8">
    <name type="scientific">Paenibacillus cremeus</name>
    <dbReference type="NCBI Taxonomy" id="2163881"/>
    <lineage>
        <taxon>Bacteria</taxon>
        <taxon>Bacillati</taxon>
        <taxon>Bacillota</taxon>
        <taxon>Bacilli</taxon>
        <taxon>Bacillales</taxon>
        <taxon>Paenibacillaceae</taxon>
        <taxon>Paenibacillus</taxon>
    </lineage>
</organism>
<proteinExistence type="predicted"/>
<feature type="domain" description="Fibronectin type-III" evidence="6">
    <location>
        <begin position="1057"/>
        <end position="1143"/>
    </location>
</feature>
<keyword evidence="3" id="KW-0732">Signal</keyword>
<dbReference type="CDD" id="cd14251">
    <property type="entry name" value="PL-6"/>
    <property type="match status" value="1"/>
</dbReference>
<dbReference type="PROSITE" id="PS50853">
    <property type="entry name" value="FN3"/>
    <property type="match status" value="6"/>
</dbReference>
<feature type="domain" description="Fibronectin type-III" evidence="6">
    <location>
        <begin position="276"/>
        <end position="375"/>
    </location>
</feature>
<dbReference type="SMART" id="SM00635">
    <property type="entry name" value="BID_2"/>
    <property type="match status" value="1"/>
</dbReference>
<dbReference type="InterPro" id="IPR039513">
    <property type="entry name" value="PL-6"/>
</dbReference>
<dbReference type="Gene3D" id="2.160.20.10">
    <property type="entry name" value="Single-stranded right-handed beta-helix, Pectin lyase-like"/>
    <property type="match status" value="1"/>
</dbReference>
<dbReference type="Pfam" id="PF24517">
    <property type="entry name" value="CBM96"/>
    <property type="match status" value="2"/>
</dbReference>
<feature type="domain" description="Fibronectin type-III" evidence="6">
    <location>
        <begin position="1690"/>
        <end position="1782"/>
    </location>
</feature>
<reference evidence="7 8" key="1">
    <citation type="submission" date="2019-07" db="EMBL/GenBank/DDBJ databases">
        <authorList>
            <person name="Kim J."/>
        </authorList>
    </citation>
    <scope>NUCLEOTIDE SEQUENCE [LARGE SCALE GENOMIC DNA]</scope>
    <source>
        <strain evidence="7 8">JC52</strain>
    </source>
</reference>
<accession>A0A559K5W6</accession>
<feature type="compositionally biased region" description="Polar residues" evidence="5">
    <location>
        <begin position="357"/>
        <end position="369"/>
    </location>
</feature>
<feature type="domain" description="Fibronectin type-III" evidence="6">
    <location>
        <begin position="1784"/>
        <end position="1875"/>
    </location>
</feature>
<keyword evidence="2" id="KW-0964">Secreted</keyword>
<dbReference type="CDD" id="cd00063">
    <property type="entry name" value="FN3"/>
    <property type="match status" value="7"/>
</dbReference>
<dbReference type="InterPro" id="IPR014895">
    <property type="entry name" value="Alginate_lyase_2"/>
</dbReference>
<dbReference type="InterPro" id="IPR036116">
    <property type="entry name" value="FN3_sf"/>
</dbReference>
<feature type="region of interest" description="Disordered" evidence="5">
    <location>
        <begin position="1667"/>
        <end position="1701"/>
    </location>
</feature>
<dbReference type="InterPro" id="IPR003343">
    <property type="entry name" value="Big_2"/>
</dbReference>
<dbReference type="Proteomes" id="UP000317036">
    <property type="component" value="Unassembled WGS sequence"/>
</dbReference>
<keyword evidence="4" id="KW-0393">Immunoglobulin domain</keyword>
<evidence type="ECO:0000313" key="8">
    <source>
        <dbReference type="Proteomes" id="UP000317036"/>
    </source>
</evidence>
<dbReference type="PANTHER" id="PTHR14340">
    <property type="entry name" value="MICROFIBRIL-ASSOCIATED GLYCOPROTEIN 3"/>
    <property type="match status" value="1"/>
</dbReference>
<keyword evidence="8" id="KW-1185">Reference proteome</keyword>
<dbReference type="InterPro" id="IPR011050">
    <property type="entry name" value="Pectin_lyase_fold/virulence"/>
</dbReference>
<dbReference type="InterPro" id="IPR003961">
    <property type="entry name" value="FN3_dom"/>
</dbReference>
<comment type="caution">
    <text evidence="7">The sequence shown here is derived from an EMBL/GenBank/DDBJ whole genome shotgun (WGS) entry which is preliminary data.</text>
</comment>
<dbReference type="InterPro" id="IPR012334">
    <property type="entry name" value="Pectin_lyas_fold"/>
</dbReference>
<protein>
    <submittedName>
        <fullName evidence="7">DNRLRE domain-containing protein</fullName>
    </submittedName>
</protein>
<feature type="domain" description="Fibronectin type-III" evidence="6">
    <location>
        <begin position="471"/>
        <end position="564"/>
    </location>
</feature>
<dbReference type="EMBL" id="VNJI01000036">
    <property type="protein sequence ID" value="TVY07500.1"/>
    <property type="molecule type" value="Genomic_DNA"/>
</dbReference>
<evidence type="ECO:0000256" key="4">
    <source>
        <dbReference type="ARBA" id="ARBA00023319"/>
    </source>
</evidence>
<evidence type="ECO:0000256" key="5">
    <source>
        <dbReference type="SAM" id="MobiDB-lite"/>
    </source>
</evidence>
<dbReference type="Gene3D" id="2.60.40.1080">
    <property type="match status" value="1"/>
</dbReference>
<dbReference type="Pfam" id="PF00041">
    <property type="entry name" value="fn3"/>
    <property type="match status" value="3"/>
</dbReference>
<dbReference type="RefSeq" id="WP_144851692.1">
    <property type="nucleotide sequence ID" value="NZ_VNJI01000036.1"/>
</dbReference>
<dbReference type="SMART" id="SM00710">
    <property type="entry name" value="PbH1"/>
    <property type="match status" value="5"/>
</dbReference>
<evidence type="ECO:0000256" key="2">
    <source>
        <dbReference type="ARBA" id="ARBA00022525"/>
    </source>
</evidence>
<evidence type="ECO:0000256" key="3">
    <source>
        <dbReference type="ARBA" id="ARBA00022729"/>
    </source>
</evidence>
<feature type="region of interest" description="Disordered" evidence="5">
    <location>
        <begin position="357"/>
        <end position="376"/>
    </location>
</feature>
<dbReference type="NCBIfam" id="NF033679">
    <property type="entry name" value="DNRLRE_dom"/>
    <property type="match status" value="2"/>
</dbReference>
<dbReference type="OrthoDB" id="2487623at2"/>
<dbReference type="SMART" id="SM00060">
    <property type="entry name" value="FN3"/>
    <property type="match status" value="8"/>
</dbReference>
<dbReference type="Gene3D" id="2.60.40.10">
    <property type="entry name" value="Immunoglobulins"/>
    <property type="match status" value="8"/>
</dbReference>
<dbReference type="Pfam" id="PF08787">
    <property type="entry name" value="Alginate_lyase2"/>
    <property type="match status" value="1"/>
</dbReference>
<dbReference type="SUPFAM" id="SSF49899">
    <property type="entry name" value="Concanavalin A-like lectins/glucanases"/>
    <property type="match status" value="1"/>
</dbReference>
<dbReference type="PANTHER" id="PTHR14340:SF11">
    <property type="entry name" value="IG-LIKE DOMAIN-CONTAINING PROTEIN"/>
    <property type="match status" value="1"/>
</dbReference>
<dbReference type="Pfam" id="PF14592">
    <property type="entry name" value="Chondroitinas_B"/>
    <property type="match status" value="1"/>
</dbReference>
<dbReference type="InterPro" id="IPR055372">
    <property type="entry name" value="CBM96"/>
</dbReference>
<dbReference type="Gene3D" id="2.60.120.200">
    <property type="match status" value="1"/>
</dbReference>
<dbReference type="GO" id="GO:0005576">
    <property type="term" value="C:extracellular region"/>
    <property type="evidence" value="ECO:0007669"/>
    <property type="project" value="UniProtKB-SubCell"/>
</dbReference>
<evidence type="ECO:0000256" key="1">
    <source>
        <dbReference type="ARBA" id="ARBA00004613"/>
    </source>
</evidence>
<evidence type="ECO:0000313" key="7">
    <source>
        <dbReference type="EMBL" id="TVY07500.1"/>
    </source>
</evidence>
<dbReference type="InterPro" id="IPR013783">
    <property type="entry name" value="Ig-like_fold"/>
</dbReference>
<dbReference type="InterPro" id="IPR058094">
    <property type="entry name" value="Ig-like_OmpL47-like"/>
</dbReference>
<dbReference type="InterPro" id="IPR013320">
    <property type="entry name" value="ConA-like_dom_sf"/>
</dbReference>
<feature type="domain" description="Fibronectin type-III" evidence="6">
    <location>
        <begin position="2103"/>
        <end position="2192"/>
    </location>
</feature>